<dbReference type="Gene3D" id="1.10.10.10">
    <property type="entry name" value="Winged helix-like DNA-binding domain superfamily/Winged helix DNA-binding domain"/>
    <property type="match status" value="1"/>
</dbReference>
<evidence type="ECO:0008006" key="3">
    <source>
        <dbReference type="Google" id="ProtNLM"/>
    </source>
</evidence>
<protein>
    <recommendedName>
        <fullName evidence="3">MarR family transcriptional regulator</fullName>
    </recommendedName>
</protein>
<dbReference type="Pfam" id="PF21863">
    <property type="entry name" value="HTH_67"/>
    <property type="match status" value="1"/>
</dbReference>
<reference evidence="2" key="1">
    <citation type="journal article" date="2019" name="Int. J. Syst. Evol. Microbiol.">
        <title>The Global Catalogue of Microorganisms (GCM) 10K type strain sequencing project: providing services to taxonomists for standard genome sequencing and annotation.</title>
        <authorList>
            <consortium name="The Broad Institute Genomics Platform"/>
            <consortium name="The Broad Institute Genome Sequencing Center for Infectious Disease"/>
            <person name="Wu L."/>
            <person name="Ma J."/>
        </authorList>
    </citation>
    <scope>NUCLEOTIDE SEQUENCE [LARGE SCALE GENOMIC DNA]</scope>
    <source>
        <strain evidence="2">CGMCC 4.7638</strain>
    </source>
</reference>
<accession>A0ABW5I8H6</accession>
<evidence type="ECO:0000313" key="1">
    <source>
        <dbReference type="EMBL" id="MFD2485652.1"/>
    </source>
</evidence>
<dbReference type="RefSeq" id="WP_344269598.1">
    <property type="nucleotide sequence ID" value="NZ_BAAAHV010000007.1"/>
</dbReference>
<dbReference type="InterPro" id="IPR054058">
    <property type="entry name" value="HTH_67"/>
</dbReference>
<dbReference type="InterPro" id="IPR036388">
    <property type="entry name" value="WH-like_DNA-bd_sf"/>
</dbReference>
<organism evidence="1 2">
    <name type="scientific">Amycolatopsis albidoflavus</name>
    <dbReference type="NCBI Taxonomy" id="102226"/>
    <lineage>
        <taxon>Bacteria</taxon>
        <taxon>Bacillati</taxon>
        <taxon>Actinomycetota</taxon>
        <taxon>Actinomycetes</taxon>
        <taxon>Pseudonocardiales</taxon>
        <taxon>Pseudonocardiaceae</taxon>
        <taxon>Amycolatopsis</taxon>
    </lineage>
</organism>
<proteinExistence type="predicted"/>
<comment type="caution">
    <text evidence="1">The sequence shown here is derived from an EMBL/GenBank/DDBJ whole genome shotgun (WGS) entry which is preliminary data.</text>
</comment>
<dbReference type="SUPFAM" id="SSF46785">
    <property type="entry name" value="Winged helix' DNA-binding domain"/>
    <property type="match status" value="1"/>
</dbReference>
<keyword evidence="2" id="KW-1185">Reference proteome</keyword>
<sequence length="136" mass="14393">MLSLGPRLIGQTEKTLDAVLTRILREHDLSTSEWVALRLAADTSAVPLAAFVRAQAHFEDADDLVARLAARGLVAGDQLTGEGQSLIARVTQVITSLTGSIWENLDPDDVAAAGRVLNAVQSEYRTVLAGLSESAA</sequence>
<gene>
    <name evidence="1" type="ORF">ACFSUT_35630</name>
</gene>
<dbReference type="InterPro" id="IPR036390">
    <property type="entry name" value="WH_DNA-bd_sf"/>
</dbReference>
<dbReference type="EMBL" id="JBHUKQ010000017">
    <property type="protein sequence ID" value="MFD2485652.1"/>
    <property type="molecule type" value="Genomic_DNA"/>
</dbReference>
<name>A0ABW5I8H6_9PSEU</name>
<evidence type="ECO:0000313" key="2">
    <source>
        <dbReference type="Proteomes" id="UP001597542"/>
    </source>
</evidence>
<dbReference type="Proteomes" id="UP001597542">
    <property type="component" value="Unassembled WGS sequence"/>
</dbReference>